<protein>
    <submittedName>
        <fullName evidence="1">Uncharacterized protein</fullName>
    </submittedName>
</protein>
<comment type="caution">
    <text evidence="1">The sequence shown here is derived from an EMBL/GenBank/DDBJ whole genome shotgun (WGS) entry which is preliminary data.</text>
</comment>
<evidence type="ECO:0000313" key="1">
    <source>
        <dbReference type="EMBL" id="KAK9221355.1"/>
    </source>
</evidence>
<proteinExistence type="predicted"/>
<sequence>MNDAFSRLVLQPSEPGGQWARLKVGPVVPTHKNGWGYASLQGPLAITPCMHYYNNFILVLWQDYIDQENRIESINSVLNKSNRTMGKVGNQKAPENDSKCEERDLGKMIDIGRRIRVAIAKE</sequence>
<dbReference type="EMBL" id="JBCGBO010000002">
    <property type="protein sequence ID" value="KAK9221355.1"/>
    <property type="molecule type" value="Genomic_DNA"/>
</dbReference>
<name>A0AAP0MQE9_9ROSI</name>
<organism evidence="1 2">
    <name type="scientific">Citrus x changshan-huyou</name>
    <dbReference type="NCBI Taxonomy" id="2935761"/>
    <lineage>
        <taxon>Eukaryota</taxon>
        <taxon>Viridiplantae</taxon>
        <taxon>Streptophyta</taxon>
        <taxon>Embryophyta</taxon>
        <taxon>Tracheophyta</taxon>
        <taxon>Spermatophyta</taxon>
        <taxon>Magnoliopsida</taxon>
        <taxon>eudicotyledons</taxon>
        <taxon>Gunneridae</taxon>
        <taxon>Pentapetalae</taxon>
        <taxon>rosids</taxon>
        <taxon>malvids</taxon>
        <taxon>Sapindales</taxon>
        <taxon>Rutaceae</taxon>
        <taxon>Aurantioideae</taxon>
        <taxon>Citrus</taxon>
    </lineage>
</organism>
<dbReference type="AlphaFoldDB" id="A0AAP0MQE9"/>
<keyword evidence="2" id="KW-1185">Reference proteome</keyword>
<gene>
    <name evidence="1" type="ORF">WN944_009781</name>
</gene>
<dbReference type="Proteomes" id="UP001428341">
    <property type="component" value="Unassembled WGS sequence"/>
</dbReference>
<accession>A0AAP0MQE9</accession>
<reference evidence="1 2" key="1">
    <citation type="submission" date="2024-05" db="EMBL/GenBank/DDBJ databases">
        <title>Haplotype-resolved chromosome-level genome assembly of Huyou (Citrus changshanensis).</title>
        <authorList>
            <person name="Miao C."/>
            <person name="Chen W."/>
            <person name="Wu Y."/>
            <person name="Wang L."/>
            <person name="Zhao S."/>
            <person name="Grierson D."/>
            <person name="Xu C."/>
            <person name="Chen K."/>
        </authorList>
    </citation>
    <scope>NUCLEOTIDE SEQUENCE [LARGE SCALE GENOMIC DNA]</scope>
    <source>
        <strain evidence="1">01-14</strain>
        <tissue evidence="1">Leaf</tissue>
    </source>
</reference>
<evidence type="ECO:0000313" key="2">
    <source>
        <dbReference type="Proteomes" id="UP001428341"/>
    </source>
</evidence>